<dbReference type="AlphaFoldDB" id="A0A2S0RHX0"/>
<dbReference type="Proteomes" id="UP000244193">
    <property type="component" value="Chromosome"/>
</dbReference>
<dbReference type="InterPro" id="IPR052173">
    <property type="entry name" value="Beta-lactam_resp_regulator"/>
</dbReference>
<dbReference type="InterPro" id="IPR008756">
    <property type="entry name" value="Peptidase_M56"/>
</dbReference>
<keyword evidence="1" id="KW-1133">Transmembrane helix</keyword>
<evidence type="ECO:0000313" key="4">
    <source>
        <dbReference type="Proteomes" id="UP000244193"/>
    </source>
</evidence>
<dbReference type="PANTHER" id="PTHR34978:SF3">
    <property type="entry name" value="SLR0241 PROTEIN"/>
    <property type="match status" value="1"/>
</dbReference>
<dbReference type="EMBL" id="CP028811">
    <property type="protein sequence ID" value="AWA30721.1"/>
    <property type="molecule type" value="Genomic_DNA"/>
</dbReference>
<sequence>MDAAINYLIKSGSLLLLFSAVYHLLLRKETFFRSNRFFLISGMLISIVLPLITFTKIIWTAPQSVPARTATEAVAVIVPQLIQKEQPVIDWWVVVSLFYLAGTLFFIGQFILDYYLVRKVLSGRPIRREGKFRIIETTEDLSPFSYFNYIVYNPLQYSETELENILEHEKTHCREYHSADVLFTRLCCIAFWFNPIIWLYKSQITQNLEFIADAEANRRISDRKNYQITLLKVTARENCLAFTNPFYQSLIKKRIVMLNKKQSRKVNLWKYSFVLPVLVMFMLQFQVQVVAQQKDPVFPERIQVQGPFNSFTTEKELMQLSDMLLKQYQAGLQIIALNTDAKNQLTALELRLTDKFGKIIGYKDLSGKPIAAFGLTIKDFGQGRYDFSFGKLGTVEHPKATSGQSGQAAQQTDAQNAQAAGSVAQIQPVAASQSTSDNNQVLHIINGKEYFTDDLEGYVITTDEYILQLMPEDAIREYGEKGRNGALIFKGKSTMVKKQAVAADSNPVKIITLDNGDQAIFMDRTKMKIPDHPIVIFDNSTPELIINDVIYHNPKETISGMDLDRIKSIRLVETINPDTKQKTYSKVLMELK</sequence>
<feature type="transmembrane region" description="Helical" evidence="1">
    <location>
        <begin position="91"/>
        <end position="117"/>
    </location>
</feature>
<organism evidence="3 4">
    <name type="scientific">Flavobacterium magnum</name>
    <dbReference type="NCBI Taxonomy" id="2162713"/>
    <lineage>
        <taxon>Bacteria</taxon>
        <taxon>Pseudomonadati</taxon>
        <taxon>Bacteroidota</taxon>
        <taxon>Flavobacteriia</taxon>
        <taxon>Flavobacteriales</taxon>
        <taxon>Flavobacteriaceae</taxon>
        <taxon>Flavobacterium</taxon>
    </lineage>
</organism>
<dbReference type="OrthoDB" id="1522859at2"/>
<dbReference type="CDD" id="cd07341">
    <property type="entry name" value="M56_BlaR1_MecR1_like"/>
    <property type="match status" value="1"/>
</dbReference>
<evidence type="ECO:0000313" key="3">
    <source>
        <dbReference type="EMBL" id="AWA30721.1"/>
    </source>
</evidence>
<evidence type="ECO:0000259" key="2">
    <source>
        <dbReference type="Pfam" id="PF05569"/>
    </source>
</evidence>
<protein>
    <submittedName>
        <fullName evidence="3">Peptidase M56</fullName>
    </submittedName>
</protein>
<name>A0A2S0RHX0_9FLAO</name>
<dbReference type="PANTHER" id="PTHR34978">
    <property type="entry name" value="POSSIBLE SENSOR-TRANSDUCER PROTEIN BLAR"/>
    <property type="match status" value="1"/>
</dbReference>
<proteinExistence type="predicted"/>
<feature type="transmembrane region" description="Helical" evidence="1">
    <location>
        <begin position="268"/>
        <end position="287"/>
    </location>
</feature>
<dbReference type="RefSeq" id="WP_108371978.1">
    <property type="nucleotide sequence ID" value="NZ_CP028811.1"/>
</dbReference>
<feature type="domain" description="Peptidase M56" evidence="2">
    <location>
        <begin position="156"/>
        <end position="258"/>
    </location>
</feature>
<dbReference type="Pfam" id="PF05569">
    <property type="entry name" value="Peptidase_M56"/>
    <property type="match status" value="1"/>
</dbReference>
<keyword evidence="4" id="KW-1185">Reference proteome</keyword>
<dbReference type="KEGG" id="fmg:HYN48_11855"/>
<evidence type="ECO:0000256" key="1">
    <source>
        <dbReference type="SAM" id="Phobius"/>
    </source>
</evidence>
<gene>
    <name evidence="3" type="ORF">HYN48_11855</name>
</gene>
<feature type="transmembrane region" description="Helical" evidence="1">
    <location>
        <begin position="37"/>
        <end position="59"/>
    </location>
</feature>
<feature type="transmembrane region" description="Helical" evidence="1">
    <location>
        <begin position="6"/>
        <end position="25"/>
    </location>
</feature>
<reference evidence="3 4" key="1">
    <citation type="submission" date="2018-04" db="EMBL/GenBank/DDBJ databases">
        <title>Genome sequencing of Flavobacterium sp. HYN0048.</title>
        <authorList>
            <person name="Yi H."/>
            <person name="Baek C."/>
        </authorList>
    </citation>
    <scope>NUCLEOTIDE SEQUENCE [LARGE SCALE GENOMIC DNA]</scope>
    <source>
        <strain evidence="3 4">HYN0048</strain>
    </source>
</reference>
<keyword evidence="1" id="KW-0812">Transmembrane</keyword>
<accession>A0A2S0RHX0</accession>
<keyword evidence="1" id="KW-0472">Membrane</keyword>